<dbReference type="PANTHER" id="PTHR47053">
    <property type="entry name" value="MUREIN DD-ENDOPEPTIDASE MEPH-RELATED"/>
    <property type="match status" value="1"/>
</dbReference>
<evidence type="ECO:0000256" key="3">
    <source>
        <dbReference type="ARBA" id="ARBA00022801"/>
    </source>
</evidence>
<evidence type="ECO:0000256" key="1">
    <source>
        <dbReference type="ARBA" id="ARBA00007074"/>
    </source>
</evidence>
<dbReference type="SUPFAM" id="SSF54001">
    <property type="entry name" value="Cysteine proteinases"/>
    <property type="match status" value="1"/>
</dbReference>
<dbReference type="EMBL" id="BAAABM010000070">
    <property type="protein sequence ID" value="GAA0371332.1"/>
    <property type="molecule type" value="Genomic_DNA"/>
</dbReference>
<keyword evidence="5" id="KW-0175">Coiled coil</keyword>
<dbReference type="InterPro" id="IPR038765">
    <property type="entry name" value="Papain-like_cys_pep_sf"/>
</dbReference>
<evidence type="ECO:0000313" key="10">
    <source>
        <dbReference type="Proteomes" id="UP001501822"/>
    </source>
</evidence>
<evidence type="ECO:0000256" key="5">
    <source>
        <dbReference type="SAM" id="Coils"/>
    </source>
</evidence>
<comment type="caution">
    <text evidence="9">The sequence shown here is derived from an EMBL/GenBank/DDBJ whole genome shotgun (WGS) entry which is preliminary data.</text>
</comment>
<keyword evidence="2" id="KW-0645">Protease</keyword>
<dbReference type="Proteomes" id="UP001501822">
    <property type="component" value="Unassembled WGS sequence"/>
</dbReference>
<feature type="signal peptide" evidence="7">
    <location>
        <begin position="1"/>
        <end position="44"/>
    </location>
</feature>
<keyword evidence="3" id="KW-0378">Hydrolase</keyword>
<dbReference type="InterPro" id="IPR000064">
    <property type="entry name" value="NLP_P60_dom"/>
</dbReference>
<evidence type="ECO:0000256" key="6">
    <source>
        <dbReference type="SAM" id="MobiDB-lite"/>
    </source>
</evidence>
<dbReference type="Pfam" id="PF00877">
    <property type="entry name" value="NLPC_P60"/>
    <property type="match status" value="1"/>
</dbReference>
<evidence type="ECO:0000256" key="2">
    <source>
        <dbReference type="ARBA" id="ARBA00022670"/>
    </source>
</evidence>
<name>A0ABN0XRX2_9ACTN</name>
<dbReference type="PANTHER" id="PTHR47053:SF1">
    <property type="entry name" value="MUREIN DD-ENDOPEPTIDASE MEPH-RELATED"/>
    <property type="match status" value="1"/>
</dbReference>
<organism evidence="9 10">
    <name type="scientific">Actinoallomurus spadix</name>
    <dbReference type="NCBI Taxonomy" id="79912"/>
    <lineage>
        <taxon>Bacteria</taxon>
        <taxon>Bacillati</taxon>
        <taxon>Actinomycetota</taxon>
        <taxon>Actinomycetes</taxon>
        <taxon>Streptosporangiales</taxon>
        <taxon>Thermomonosporaceae</taxon>
        <taxon>Actinoallomurus</taxon>
    </lineage>
</organism>
<feature type="region of interest" description="Disordered" evidence="6">
    <location>
        <begin position="182"/>
        <end position="219"/>
    </location>
</feature>
<protein>
    <submittedName>
        <fullName evidence="9">C40 family peptidase</fullName>
    </submittedName>
</protein>
<sequence length="340" mass="36472">MAPSNPMTSTRATGRSRFRNSLRICAAASLAIAVSLTTAGTADATPKPSAAAARKELAKLNPELDKKVDQYNKTKTELDAAKKRLRILQAQKKAEQATYDRLHTRVVQLAADQYKTGQSDPATAVLASGNPDQALDQMSTFMHLASNRGQELTAFLASTQRLQRDLAAVQSTVQDVSEKARKLRSQKASLERQIAKQRRLERQAGETTSSSGGKIGGTYTGPASGSARAALNYAYAQLGKPYIYGGTGPQGYDCSGLTMMSWRAAGVSLPRVVPDQYNATRRVAQSDVQPGDLVFLSGNGHVGMMVDSGHFIHAPRTGENVMISPLAGYWQGQLVGFGRP</sequence>
<feature type="compositionally biased region" description="Basic and acidic residues" evidence="6">
    <location>
        <begin position="189"/>
        <end position="204"/>
    </location>
</feature>
<keyword evidence="10" id="KW-1185">Reference proteome</keyword>
<dbReference type="RefSeq" id="WP_252808653.1">
    <property type="nucleotide sequence ID" value="NZ_BAAABM010000070.1"/>
</dbReference>
<dbReference type="InterPro" id="IPR051202">
    <property type="entry name" value="Peptidase_C40"/>
</dbReference>
<feature type="domain" description="NlpC/P60" evidence="8">
    <location>
        <begin position="224"/>
        <end position="340"/>
    </location>
</feature>
<keyword evidence="7" id="KW-0732">Signal</keyword>
<accession>A0ABN0XRX2</accession>
<evidence type="ECO:0000259" key="8">
    <source>
        <dbReference type="PROSITE" id="PS51935"/>
    </source>
</evidence>
<evidence type="ECO:0000256" key="7">
    <source>
        <dbReference type="SAM" id="SignalP"/>
    </source>
</evidence>
<proteinExistence type="inferred from homology"/>
<reference evidence="9 10" key="1">
    <citation type="journal article" date="2019" name="Int. J. Syst. Evol. Microbiol.">
        <title>The Global Catalogue of Microorganisms (GCM) 10K type strain sequencing project: providing services to taxonomists for standard genome sequencing and annotation.</title>
        <authorList>
            <consortium name="The Broad Institute Genomics Platform"/>
            <consortium name="The Broad Institute Genome Sequencing Center for Infectious Disease"/>
            <person name="Wu L."/>
            <person name="Ma J."/>
        </authorList>
    </citation>
    <scope>NUCLEOTIDE SEQUENCE [LARGE SCALE GENOMIC DNA]</scope>
    <source>
        <strain evidence="9 10">JCM 3146</strain>
    </source>
</reference>
<dbReference type="Gene3D" id="3.90.1720.10">
    <property type="entry name" value="endopeptidase domain like (from Nostoc punctiforme)"/>
    <property type="match status" value="1"/>
</dbReference>
<dbReference type="PROSITE" id="PS51935">
    <property type="entry name" value="NLPC_P60"/>
    <property type="match status" value="1"/>
</dbReference>
<comment type="similarity">
    <text evidence="1">Belongs to the peptidase C40 family.</text>
</comment>
<evidence type="ECO:0000256" key="4">
    <source>
        <dbReference type="ARBA" id="ARBA00022807"/>
    </source>
</evidence>
<feature type="coiled-coil region" evidence="5">
    <location>
        <begin position="64"/>
        <end position="98"/>
    </location>
</feature>
<feature type="chain" id="PRO_5045745062" evidence="7">
    <location>
        <begin position="45"/>
        <end position="340"/>
    </location>
</feature>
<evidence type="ECO:0000313" key="9">
    <source>
        <dbReference type="EMBL" id="GAA0371332.1"/>
    </source>
</evidence>
<keyword evidence="4" id="KW-0788">Thiol protease</keyword>
<gene>
    <name evidence="9" type="ORF">GCM10010151_71590</name>
</gene>